<accession>D0LUW2</accession>
<keyword evidence="3" id="KW-1185">Reference proteome</keyword>
<dbReference type="EMBL" id="CP001804">
    <property type="protein sequence ID" value="ACY14002.1"/>
    <property type="molecule type" value="Genomic_DNA"/>
</dbReference>
<name>D0LUW2_HALO1</name>
<protein>
    <recommendedName>
        <fullName evidence="1">NAD(P)-binding domain-containing protein</fullName>
    </recommendedName>
</protein>
<dbReference type="PANTHER" id="PTHR15020">
    <property type="entry name" value="FLAVIN REDUCTASE-RELATED"/>
    <property type="match status" value="1"/>
</dbReference>
<dbReference type="Pfam" id="PF13460">
    <property type="entry name" value="NAD_binding_10"/>
    <property type="match status" value="1"/>
</dbReference>
<feature type="domain" description="NAD(P)-binding" evidence="1">
    <location>
        <begin position="8"/>
        <end position="197"/>
    </location>
</feature>
<dbReference type="eggNOG" id="COG0702">
    <property type="taxonomic scope" value="Bacteria"/>
</dbReference>
<dbReference type="STRING" id="502025.Hoch_1448"/>
<dbReference type="PANTHER" id="PTHR15020:SF50">
    <property type="entry name" value="UPF0659 PROTEIN YMR090W"/>
    <property type="match status" value="1"/>
</dbReference>
<gene>
    <name evidence="2" type="ordered locus">Hoch_1448</name>
</gene>
<proteinExistence type="predicted"/>
<dbReference type="HOGENOM" id="CLU_1313976_0_0_7"/>
<dbReference type="Gene3D" id="3.40.50.720">
    <property type="entry name" value="NAD(P)-binding Rossmann-like Domain"/>
    <property type="match status" value="1"/>
</dbReference>
<dbReference type="SUPFAM" id="SSF51735">
    <property type="entry name" value="NAD(P)-binding Rossmann-fold domains"/>
    <property type="match status" value="1"/>
</dbReference>
<dbReference type="KEGG" id="hoh:Hoch_1448"/>
<dbReference type="Proteomes" id="UP000001880">
    <property type="component" value="Chromosome"/>
</dbReference>
<organism evidence="2 3">
    <name type="scientific">Haliangium ochraceum (strain DSM 14365 / JCM 11303 / SMP-2)</name>
    <dbReference type="NCBI Taxonomy" id="502025"/>
    <lineage>
        <taxon>Bacteria</taxon>
        <taxon>Pseudomonadati</taxon>
        <taxon>Myxococcota</taxon>
        <taxon>Polyangia</taxon>
        <taxon>Haliangiales</taxon>
        <taxon>Kofleriaceae</taxon>
        <taxon>Haliangium</taxon>
    </lineage>
</organism>
<sequence length="209" mass="22703">MKRVLVLGASGLSGAKVVAELCARAYVAVVLYRSAKPAFDFQTVEYVQGDATRHDDLVRALDGVDGVINCIGFGKGTGKATSFFSDVGQALIEAMKERGVTHLVTMSNIGVFKTGNRFIYGGLVPIVMRWLKHIIDDKERLETALAGEREIQWVCARFPNIVEGPARATKCDEDGKSVSLSITSESMAKVLVDLLADEQRRGVCLCFSN</sequence>
<evidence type="ECO:0000259" key="1">
    <source>
        <dbReference type="Pfam" id="PF13460"/>
    </source>
</evidence>
<evidence type="ECO:0000313" key="3">
    <source>
        <dbReference type="Proteomes" id="UP000001880"/>
    </source>
</evidence>
<dbReference type="InterPro" id="IPR016040">
    <property type="entry name" value="NAD(P)-bd_dom"/>
</dbReference>
<reference evidence="2 3" key="1">
    <citation type="journal article" date="2010" name="Stand. Genomic Sci.">
        <title>Complete genome sequence of Haliangium ochraceum type strain (SMP-2).</title>
        <authorList>
            <consortium name="US DOE Joint Genome Institute (JGI-PGF)"/>
            <person name="Ivanova N."/>
            <person name="Daum C."/>
            <person name="Lang E."/>
            <person name="Abt B."/>
            <person name="Kopitz M."/>
            <person name="Saunders E."/>
            <person name="Lapidus A."/>
            <person name="Lucas S."/>
            <person name="Glavina Del Rio T."/>
            <person name="Nolan M."/>
            <person name="Tice H."/>
            <person name="Copeland A."/>
            <person name="Cheng J.F."/>
            <person name="Chen F."/>
            <person name="Bruce D."/>
            <person name="Goodwin L."/>
            <person name="Pitluck S."/>
            <person name="Mavromatis K."/>
            <person name="Pati A."/>
            <person name="Mikhailova N."/>
            <person name="Chen A."/>
            <person name="Palaniappan K."/>
            <person name="Land M."/>
            <person name="Hauser L."/>
            <person name="Chang Y.J."/>
            <person name="Jeffries C.D."/>
            <person name="Detter J.C."/>
            <person name="Brettin T."/>
            <person name="Rohde M."/>
            <person name="Goker M."/>
            <person name="Bristow J."/>
            <person name="Markowitz V."/>
            <person name="Eisen J.A."/>
            <person name="Hugenholtz P."/>
            <person name="Kyrpides N.C."/>
            <person name="Klenk H.P."/>
        </authorList>
    </citation>
    <scope>NUCLEOTIDE SEQUENCE [LARGE SCALE GENOMIC DNA]</scope>
    <source>
        <strain evidence="3">DSM 14365 / CIP 107738 / JCM 11303 / AJ 13395 / SMP-2</strain>
    </source>
</reference>
<evidence type="ECO:0000313" key="2">
    <source>
        <dbReference type="EMBL" id="ACY14002.1"/>
    </source>
</evidence>
<dbReference type="InterPro" id="IPR036291">
    <property type="entry name" value="NAD(P)-bd_dom_sf"/>
</dbReference>
<dbReference type="AlphaFoldDB" id="D0LUW2"/>